<feature type="region of interest" description="Disordered" evidence="2">
    <location>
        <begin position="429"/>
        <end position="448"/>
    </location>
</feature>
<dbReference type="InParanoid" id="A0A0V0Q8D7"/>
<dbReference type="InterPro" id="IPR010561">
    <property type="entry name" value="LIN-9/ALY1"/>
</dbReference>
<dbReference type="EMBL" id="LDAU01000243">
    <property type="protein sequence ID" value="KRW98454.1"/>
    <property type="molecule type" value="Genomic_DNA"/>
</dbReference>
<evidence type="ECO:0000313" key="4">
    <source>
        <dbReference type="Proteomes" id="UP000054937"/>
    </source>
</evidence>
<dbReference type="GO" id="GO:0051726">
    <property type="term" value="P:regulation of cell cycle"/>
    <property type="evidence" value="ECO:0007669"/>
    <property type="project" value="TreeGrafter"/>
</dbReference>
<dbReference type="OrthoDB" id="2339771at2759"/>
<evidence type="ECO:0000256" key="1">
    <source>
        <dbReference type="SAM" id="Coils"/>
    </source>
</evidence>
<proteinExistence type="predicted"/>
<keyword evidence="1" id="KW-0175">Coiled coil</keyword>
<dbReference type="AlphaFoldDB" id="A0A0V0Q8D7"/>
<name>A0A0V0Q8D7_PSEPJ</name>
<dbReference type="GO" id="GO:0006357">
    <property type="term" value="P:regulation of transcription by RNA polymerase II"/>
    <property type="evidence" value="ECO:0007669"/>
    <property type="project" value="TreeGrafter"/>
</dbReference>
<sequence length="557" mass="65222">MEQLMKNCNGKDLRKYQKKNLEGPTKAQKYKIENVLKNEFIVKQVKKLQPFQVGQQVMAIHPICGHFHIGQVLTTNGDCCIVKFNTNDLGVHKISENKISIELVQQKEQNINENQSSEQNIGVQNILNSSSISLPQNQGLQLFNSAKNPNSQLNKNVLNGQIFQKPLQTQMPQDSQMQQMYEMIKDIDLQGMAFLIKILDRKLMLINYLKEFNNYIEQNPNNITEQFTQDYGWTGVQINLLDEALKDIIIKFRLRGLQNYGNTQKVEQNLNKLMMGPLKQMQDQMKNSKTAQDQKLYQQIKSQNQRVFEESIQQSIQKLLQNVESDIIQEKNKMFDIELQKQKQQATNQNSNEMEQEYKIKDIKNQKQQLNDQFNSQVDGINKLQNKNIENCDIDQVISEDQQINNSIPIQNQINQKNDEPEIQIKQQYNQKQKDKQNNVQQSDNNSDNELDKKIEELESNQIKHSDSNIKKIRKNILKHVDWSEQEDTNIYDDLRDLIGNSMGVLYSLNSQQQKNNQFDISQNIYYKNMSQHIYSDFNQHYFKIQNTISNISSKTM</sequence>
<dbReference type="GO" id="GO:0006351">
    <property type="term" value="P:DNA-templated transcription"/>
    <property type="evidence" value="ECO:0007669"/>
    <property type="project" value="InterPro"/>
</dbReference>
<reference evidence="3 4" key="1">
    <citation type="journal article" date="2015" name="Sci. Rep.">
        <title>Genome of the facultative scuticociliatosis pathogen Pseudocohnilembus persalinus provides insight into its virulence through horizontal gene transfer.</title>
        <authorList>
            <person name="Xiong J."/>
            <person name="Wang G."/>
            <person name="Cheng J."/>
            <person name="Tian M."/>
            <person name="Pan X."/>
            <person name="Warren A."/>
            <person name="Jiang C."/>
            <person name="Yuan D."/>
            <person name="Miao W."/>
        </authorList>
    </citation>
    <scope>NUCLEOTIDE SEQUENCE [LARGE SCALE GENOMIC DNA]</scope>
    <source>
        <strain evidence="3">36N120E</strain>
    </source>
</reference>
<comment type="caution">
    <text evidence="3">The sequence shown here is derived from an EMBL/GenBank/DDBJ whole genome shotgun (WGS) entry which is preliminary data.</text>
</comment>
<dbReference type="PANTHER" id="PTHR21689:SF2">
    <property type="entry name" value="PROTEIN LIN-9 HOMOLOG"/>
    <property type="match status" value="1"/>
</dbReference>
<organism evidence="3 4">
    <name type="scientific">Pseudocohnilembus persalinus</name>
    <name type="common">Ciliate</name>
    <dbReference type="NCBI Taxonomy" id="266149"/>
    <lineage>
        <taxon>Eukaryota</taxon>
        <taxon>Sar</taxon>
        <taxon>Alveolata</taxon>
        <taxon>Ciliophora</taxon>
        <taxon>Intramacronucleata</taxon>
        <taxon>Oligohymenophorea</taxon>
        <taxon>Scuticociliatia</taxon>
        <taxon>Philasterida</taxon>
        <taxon>Pseudocohnilembidae</taxon>
        <taxon>Pseudocohnilembus</taxon>
    </lineage>
</organism>
<dbReference type="GO" id="GO:0005654">
    <property type="term" value="C:nucleoplasm"/>
    <property type="evidence" value="ECO:0007669"/>
    <property type="project" value="TreeGrafter"/>
</dbReference>
<accession>A0A0V0Q8D7</accession>
<evidence type="ECO:0000313" key="3">
    <source>
        <dbReference type="EMBL" id="KRW98454.1"/>
    </source>
</evidence>
<dbReference type="Proteomes" id="UP000054937">
    <property type="component" value="Unassembled WGS sequence"/>
</dbReference>
<dbReference type="GO" id="GO:0003677">
    <property type="term" value="F:DNA binding"/>
    <property type="evidence" value="ECO:0007669"/>
    <property type="project" value="TreeGrafter"/>
</dbReference>
<gene>
    <name evidence="3" type="ORF">PPERSA_03285</name>
</gene>
<feature type="coiled-coil region" evidence="1">
    <location>
        <begin position="337"/>
        <end position="373"/>
    </location>
</feature>
<dbReference type="PANTHER" id="PTHR21689">
    <property type="entry name" value="LIN-9"/>
    <property type="match status" value="1"/>
</dbReference>
<evidence type="ECO:0000256" key="2">
    <source>
        <dbReference type="SAM" id="MobiDB-lite"/>
    </source>
</evidence>
<dbReference type="GO" id="GO:0017053">
    <property type="term" value="C:transcription repressor complex"/>
    <property type="evidence" value="ECO:0007669"/>
    <property type="project" value="InterPro"/>
</dbReference>
<protein>
    <submittedName>
        <fullName evidence="3">Uncharacterized protein</fullName>
    </submittedName>
</protein>
<feature type="compositionally biased region" description="Low complexity" evidence="2">
    <location>
        <begin position="438"/>
        <end position="448"/>
    </location>
</feature>
<keyword evidence="4" id="KW-1185">Reference proteome</keyword>